<sequence length="227" mass="25755">MAFVLRGSARALQAAAHHITPRSMSSVAAGKWQIVGSACITRPPVVCPPMTPLEQQYSEMITAIEEENSLKSDHEIRAEQDRINLEIMKTGEADELDLEEASKQTAIEFEDSCLEELKSFKTTHLDKVNPEVKDVKSINRALERSLVLVVKQKLGTSEEWVFPHTPWQPGETLRQVFFYKCQVRNKDGPITPGTNIVDHQWLTQDELDTRFKQSYAKSISKFLVSDR</sequence>
<feature type="domain" description="Large ribosomal subunit protein mL46 N-terminal" evidence="1">
    <location>
        <begin position="32"/>
        <end position="126"/>
    </location>
</feature>
<dbReference type="InterPro" id="IPR040008">
    <property type="entry name" value="Ribosomal_mL46"/>
</dbReference>
<gene>
    <name evidence="2" type="ORF">O3P69_007313</name>
</gene>
<dbReference type="Proteomes" id="UP001487740">
    <property type="component" value="Unassembled WGS sequence"/>
</dbReference>
<dbReference type="Gene3D" id="3.90.79.10">
    <property type="entry name" value="Nucleoside Triphosphate Pyrophosphohydrolase"/>
    <property type="match status" value="2"/>
</dbReference>
<keyword evidence="3" id="KW-1185">Reference proteome</keyword>
<dbReference type="PANTHER" id="PTHR13124">
    <property type="entry name" value="39S RIBOSOMAL PROTEIN L46, MITOCHONDRIAL PRECURSOR-RELATED"/>
    <property type="match status" value="1"/>
</dbReference>
<dbReference type="AlphaFoldDB" id="A0AAW0V361"/>
<evidence type="ECO:0000259" key="1">
    <source>
        <dbReference type="Pfam" id="PF11788"/>
    </source>
</evidence>
<comment type="caution">
    <text evidence="2">The sequence shown here is derived from an EMBL/GenBank/DDBJ whole genome shotgun (WGS) entry which is preliminary data.</text>
</comment>
<accession>A0AAW0V361</accession>
<evidence type="ECO:0000313" key="3">
    <source>
        <dbReference type="Proteomes" id="UP001487740"/>
    </source>
</evidence>
<dbReference type="EMBL" id="JARAKH010000002">
    <property type="protein sequence ID" value="KAK8406636.1"/>
    <property type="molecule type" value="Genomic_DNA"/>
</dbReference>
<dbReference type="PANTHER" id="PTHR13124:SF12">
    <property type="entry name" value="LARGE RIBOSOMAL SUBUNIT PROTEIN ML46"/>
    <property type="match status" value="1"/>
</dbReference>
<reference evidence="2 3" key="1">
    <citation type="submission" date="2023-03" db="EMBL/GenBank/DDBJ databases">
        <title>High-quality genome of Scylla paramamosain provides insights in environmental adaptation.</title>
        <authorList>
            <person name="Zhang L."/>
        </authorList>
    </citation>
    <scope>NUCLEOTIDE SEQUENCE [LARGE SCALE GENOMIC DNA]</scope>
    <source>
        <strain evidence="2">LZ_2023a</strain>
        <tissue evidence="2">Muscle</tissue>
    </source>
</reference>
<name>A0AAW0V361_SCYPA</name>
<dbReference type="GO" id="GO:0005762">
    <property type="term" value="C:mitochondrial large ribosomal subunit"/>
    <property type="evidence" value="ECO:0007669"/>
    <property type="project" value="TreeGrafter"/>
</dbReference>
<proteinExistence type="predicted"/>
<evidence type="ECO:0000313" key="2">
    <source>
        <dbReference type="EMBL" id="KAK8406636.1"/>
    </source>
</evidence>
<dbReference type="GO" id="GO:0003735">
    <property type="term" value="F:structural constituent of ribosome"/>
    <property type="evidence" value="ECO:0007669"/>
    <property type="project" value="InterPro"/>
</dbReference>
<organism evidence="2 3">
    <name type="scientific">Scylla paramamosain</name>
    <name type="common">Mud crab</name>
    <dbReference type="NCBI Taxonomy" id="85552"/>
    <lineage>
        <taxon>Eukaryota</taxon>
        <taxon>Metazoa</taxon>
        <taxon>Ecdysozoa</taxon>
        <taxon>Arthropoda</taxon>
        <taxon>Crustacea</taxon>
        <taxon>Multicrustacea</taxon>
        <taxon>Malacostraca</taxon>
        <taxon>Eumalacostraca</taxon>
        <taxon>Eucarida</taxon>
        <taxon>Decapoda</taxon>
        <taxon>Pleocyemata</taxon>
        <taxon>Brachyura</taxon>
        <taxon>Eubrachyura</taxon>
        <taxon>Portunoidea</taxon>
        <taxon>Portunidae</taxon>
        <taxon>Portuninae</taxon>
        <taxon>Scylla</taxon>
    </lineage>
</organism>
<dbReference type="Pfam" id="PF11788">
    <property type="entry name" value="MRP-L46"/>
    <property type="match status" value="1"/>
</dbReference>
<protein>
    <recommendedName>
        <fullName evidence="1">Large ribosomal subunit protein mL46 N-terminal domain-containing protein</fullName>
    </recommendedName>
</protein>
<dbReference type="InterPro" id="IPR021757">
    <property type="entry name" value="Ribosomal_mL46_N"/>
</dbReference>